<dbReference type="Proteomes" id="UP000192342">
    <property type="component" value="Unassembled WGS sequence"/>
</dbReference>
<proteinExistence type="predicted"/>
<dbReference type="OrthoDB" id="7055830at2"/>
<keyword evidence="2" id="KW-1185">Reference proteome</keyword>
<accession>A0A1Y1SHP8</accession>
<evidence type="ECO:0000313" key="2">
    <source>
        <dbReference type="Proteomes" id="UP000192342"/>
    </source>
</evidence>
<comment type="caution">
    <text evidence="1">The sequence shown here is derived from an EMBL/GenBank/DDBJ whole genome shotgun (WGS) entry which is preliminary data.</text>
</comment>
<gene>
    <name evidence="1" type="ORF">ATO7_04445</name>
</gene>
<dbReference type="AlphaFoldDB" id="A0A1Y1SHP8"/>
<reference evidence="1 2" key="1">
    <citation type="submission" date="2013-04" db="EMBL/GenBank/DDBJ databases">
        <title>Oceanococcus atlanticus 22II-S10r2 Genome Sequencing.</title>
        <authorList>
            <person name="Lai Q."/>
            <person name="Li G."/>
            <person name="Shao Z."/>
        </authorList>
    </citation>
    <scope>NUCLEOTIDE SEQUENCE [LARGE SCALE GENOMIC DNA]</scope>
    <source>
        <strain evidence="1 2">22II-S10r2</strain>
    </source>
</reference>
<name>A0A1Y1SHP8_9GAMM</name>
<sequence length="336" mass="37953">MDQADKLLEAHIAFELKRWTSSKMTKELEPLLDGLWAWLENTHVSAMLEADTAVDTALRWLDDWYLPDTLTVLVGSIAKRLVQLPVNTETRIGDVVDDELYEAGVELIVDMDQLRENLIKQATESPLYAMLISNVLYSGIRDYLSSSSGAVQKVPGMGSLLSKGSAALNKRMPGLESAIEDRLRNFIRGNTEKSIRNSQQFLLDALGPEQIRELSDEIWRDAKDARLSVSDMVSDEDIDRLASFGLQVWHELRQTEYIQELVREGIQGFYEVYGSQSLAELLKHLGLDRETLDTEIRTLAPDLLKHARDTGLLESALRLQLEPFYRSSACTKLLKA</sequence>
<protein>
    <submittedName>
        <fullName evidence="1">Uncharacterized protein</fullName>
    </submittedName>
</protein>
<dbReference type="EMBL" id="AQQV01000001">
    <property type="protein sequence ID" value="ORE89098.1"/>
    <property type="molecule type" value="Genomic_DNA"/>
</dbReference>
<organism evidence="1 2">
    <name type="scientific">Oceanococcus atlanticus</name>
    <dbReference type="NCBI Taxonomy" id="1317117"/>
    <lineage>
        <taxon>Bacteria</taxon>
        <taxon>Pseudomonadati</taxon>
        <taxon>Pseudomonadota</taxon>
        <taxon>Gammaproteobacteria</taxon>
        <taxon>Chromatiales</taxon>
        <taxon>Oceanococcaceae</taxon>
        <taxon>Oceanococcus</taxon>
    </lineage>
</organism>
<dbReference type="RefSeq" id="WP_083559911.1">
    <property type="nucleotide sequence ID" value="NZ_AQQV01000001.1"/>
</dbReference>
<dbReference type="STRING" id="1317117.ATO7_04445"/>
<evidence type="ECO:0000313" key="1">
    <source>
        <dbReference type="EMBL" id="ORE89098.1"/>
    </source>
</evidence>